<keyword evidence="7" id="KW-0762">Sugar transport</keyword>
<keyword evidence="13" id="KW-1185">Reference proteome</keyword>
<dbReference type="Proteomes" id="UP000199452">
    <property type="component" value="Unassembled WGS sequence"/>
</dbReference>
<evidence type="ECO:0000313" key="12">
    <source>
        <dbReference type="EMBL" id="SDD31928.1"/>
    </source>
</evidence>
<feature type="transmembrane region" description="Helical" evidence="11">
    <location>
        <begin position="303"/>
        <end position="320"/>
    </location>
</feature>
<dbReference type="GO" id="GO:0055056">
    <property type="term" value="F:D-glucose transmembrane transporter activity"/>
    <property type="evidence" value="ECO:0007669"/>
    <property type="project" value="InterPro"/>
</dbReference>
<keyword evidence="4" id="KW-0813">Transport</keyword>
<comment type="subcellular location">
    <subcellularLocation>
        <location evidence="2">Cell inner membrane</location>
        <topology evidence="2">Multi-pass membrane protein</topology>
    </subcellularLocation>
</comment>
<feature type="transmembrane region" description="Helical" evidence="11">
    <location>
        <begin position="374"/>
        <end position="397"/>
    </location>
</feature>
<feature type="transmembrane region" description="Helical" evidence="11">
    <location>
        <begin position="351"/>
        <end position="368"/>
    </location>
</feature>
<feature type="transmembrane region" description="Helical" evidence="11">
    <location>
        <begin position="190"/>
        <end position="211"/>
    </location>
</feature>
<dbReference type="SUPFAM" id="SSF103473">
    <property type="entry name" value="MFS general substrate transporter"/>
    <property type="match status" value="2"/>
</dbReference>
<feature type="transmembrane region" description="Helical" evidence="11">
    <location>
        <begin position="277"/>
        <end position="296"/>
    </location>
</feature>
<dbReference type="InterPro" id="IPR036259">
    <property type="entry name" value="MFS_trans_sf"/>
</dbReference>
<reference evidence="12 13" key="1">
    <citation type="submission" date="2016-09" db="EMBL/GenBank/DDBJ databases">
        <authorList>
            <person name="Capua I."/>
            <person name="De Benedictis P."/>
            <person name="Joannis T."/>
            <person name="Lombin L.H."/>
            <person name="Cattoli G."/>
        </authorList>
    </citation>
    <scope>NUCLEOTIDE SEQUENCE [LARGE SCALE GENOMIC DNA]</scope>
    <source>
        <strain evidence="12 13">A7P-90m</strain>
    </source>
</reference>
<protein>
    <submittedName>
        <fullName evidence="12">MFS transporter, FHS family, L-fucose permease</fullName>
    </submittedName>
</protein>
<feature type="transmembrane region" description="Helical" evidence="11">
    <location>
        <begin position="155"/>
        <end position="175"/>
    </location>
</feature>
<feature type="transmembrane region" description="Helical" evidence="11">
    <location>
        <begin position="60"/>
        <end position="82"/>
    </location>
</feature>
<feature type="transmembrane region" description="Helical" evidence="11">
    <location>
        <begin position="434"/>
        <end position="453"/>
    </location>
</feature>
<dbReference type="GO" id="GO:1904659">
    <property type="term" value="P:D-glucose transmembrane transport"/>
    <property type="evidence" value="ECO:0007669"/>
    <property type="project" value="InterPro"/>
</dbReference>
<organism evidence="12 13">
    <name type="scientific">Williamwhitmania taraxaci</name>
    <dbReference type="NCBI Taxonomy" id="1640674"/>
    <lineage>
        <taxon>Bacteria</taxon>
        <taxon>Pseudomonadati</taxon>
        <taxon>Bacteroidota</taxon>
        <taxon>Bacteroidia</taxon>
        <taxon>Bacteroidales</taxon>
        <taxon>Williamwhitmaniaceae</taxon>
        <taxon>Williamwhitmania</taxon>
    </lineage>
</organism>
<proteinExistence type="inferred from homology"/>
<keyword evidence="5" id="KW-1003">Cell membrane</keyword>
<evidence type="ECO:0000256" key="9">
    <source>
        <dbReference type="ARBA" id="ARBA00022989"/>
    </source>
</evidence>
<keyword evidence="6" id="KW-0997">Cell inner membrane</keyword>
<name>A0A1G6TS51_9BACT</name>
<comment type="similarity">
    <text evidence="3">Belongs to the major facilitator superfamily. FHS transporter (TC 2.A.1.7) family.</text>
</comment>
<evidence type="ECO:0000256" key="6">
    <source>
        <dbReference type="ARBA" id="ARBA00022519"/>
    </source>
</evidence>
<evidence type="ECO:0000256" key="1">
    <source>
        <dbReference type="ARBA" id="ARBA00003321"/>
    </source>
</evidence>
<evidence type="ECO:0000256" key="8">
    <source>
        <dbReference type="ARBA" id="ARBA00022692"/>
    </source>
</evidence>
<feature type="transmembrane region" description="Helical" evidence="11">
    <location>
        <begin position="89"/>
        <end position="107"/>
    </location>
</feature>
<evidence type="ECO:0000256" key="2">
    <source>
        <dbReference type="ARBA" id="ARBA00004429"/>
    </source>
</evidence>
<dbReference type="PANTHER" id="PTHR43702:SF3">
    <property type="entry name" value="PROTEIN TSGA"/>
    <property type="match status" value="1"/>
</dbReference>
<evidence type="ECO:0000256" key="4">
    <source>
        <dbReference type="ARBA" id="ARBA00022448"/>
    </source>
</evidence>
<dbReference type="InterPro" id="IPR005964">
    <property type="entry name" value="Glc/Gal_transptr_bac"/>
</dbReference>
<dbReference type="NCBIfam" id="TIGR01272">
    <property type="entry name" value="gluP"/>
    <property type="match status" value="1"/>
</dbReference>
<feature type="transmembrane region" description="Helical" evidence="11">
    <location>
        <begin position="113"/>
        <end position="134"/>
    </location>
</feature>
<dbReference type="STRING" id="1640674.SAMN05216323_11331"/>
<dbReference type="OrthoDB" id="9786665at2"/>
<feature type="transmembrane region" description="Helical" evidence="11">
    <location>
        <begin position="232"/>
        <end position="257"/>
    </location>
</feature>
<evidence type="ECO:0000256" key="5">
    <source>
        <dbReference type="ARBA" id="ARBA00022475"/>
    </source>
</evidence>
<evidence type="ECO:0000313" key="13">
    <source>
        <dbReference type="Proteomes" id="UP000199452"/>
    </source>
</evidence>
<dbReference type="Gene3D" id="1.20.1250.20">
    <property type="entry name" value="MFS general substrate transporter like domains"/>
    <property type="match status" value="2"/>
</dbReference>
<keyword evidence="10 11" id="KW-0472">Membrane</keyword>
<keyword evidence="9 11" id="KW-1133">Transmembrane helix</keyword>
<dbReference type="GO" id="GO:0005886">
    <property type="term" value="C:plasma membrane"/>
    <property type="evidence" value="ECO:0007669"/>
    <property type="project" value="UniProtKB-SubCell"/>
</dbReference>
<feature type="transmembrane region" description="Helical" evidence="11">
    <location>
        <begin position="24"/>
        <end position="48"/>
    </location>
</feature>
<dbReference type="Pfam" id="PF07690">
    <property type="entry name" value="MFS_1"/>
    <property type="match status" value="1"/>
</dbReference>
<dbReference type="InterPro" id="IPR011701">
    <property type="entry name" value="MFS"/>
</dbReference>
<sequence>MASTPISSANVSVSGSVGNYRGPLYLLTTLFFMWGFITCLNDILIPHLKALFDLTYTKTMLIQLTFFGAYAIMSLPAGLIIGRIGYKNGIVLGLVIAAVGAVMFYPASLFISYGFFLGGLFVLASGITVLQVAANPYVAILGPAESASGRMNMTQAFNSFGTTIAPVFGGLLIFSDTASSTAEKASTVQLPYIAIAITLLVIAFVFFKAKLPVIQAGNSVAKAPGSAWQYRHLVLGALAIFVYVGVEVSIGSFLINFFGLPEIAGFTEKDASKYVSLYWGGAMIGRFFGAISLTHFAKPQNRYGLYSAIFVGAYGLAYFLTHDFVLSGLFLVFVAINLVGFFLGKNKPNRTLAVLAGAAGLLVALTVASTGHFAIWPIIAVGLFNSIMFPTIFTLAIDDLGPHTSQGSGILCMAIVGGAIIPFAMGMLADRFGVHHAFLMPMLGYLYILYYGVMGYKKQVVRS</sequence>
<dbReference type="PANTHER" id="PTHR43702">
    <property type="entry name" value="L-FUCOSE-PROTON SYMPORTER"/>
    <property type="match status" value="1"/>
</dbReference>
<keyword evidence="8 11" id="KW-0812">Transmembrane</keyword>
<dbReference type="AlphaFoldDB" id="A0A1G6TS51"/>
<evidence type="ECO:0000256" key="7">
    <source>
        <dbReference type="ARBA" id="ARBA00022597"/>
    </source>
</evidence>
<feature type="transmembrane region" description="Helical" evidence="11">
    <location>
        <begin position="326"/>
        <end position="344"/>
    </location>
</feature>
<dbReference type="GO" id="GO:0005354">
    <property type="term" value="F:galactose transmembrane transporter activity"/>
    <property type="evidence" value="ECO:0007669"/>
    <property type="project" value="InterPro"/>
</dbReference>
<evidence type="ECO:0000256" key="11">
    <source>
        <dbReference type="SAM" id="Phobius"/>
    </source>
</evidence>
<comment type="function">
    <text evidence="1">Intake of glucose and galactose.</text>
</comment>
<gene>
    <name evidence="12" type="ORF">SAMN05216323_11331</name>
</gene>
<feature type="transmembrane region" description="Helical" evidence="11">
    <location>
        <begin position="409"/>
        <end position="428"/>
    </location>
</feature>
<evidence type="ECO:0000256" key="10">
    <source>
        <dbReference type="ARBA" id="ARBA00023136"/>
    </source>
</evidence>
<dbReference type="InterPro" id="IPR050375">
    <property type="entry name" value="MFS_TsgA-like"/>
</dbReference>
<dbReference type="RefSeq" id="WP_092441048.1">
    <property type="nucleotide sequence ID" value="NZ_FMYP01000133.1"/>
</dbReference>
<accession>A0A1G6TS51</accession>
<dbReference type="CDD" id="cd17394">
    <property type="entry name" value="MFS_FucP_like"/>
    <property type="match status" value="1"/>
</dbReference>
<evidence type="ECO:0000256" key="3">
    <source>
        <dbReference type="ARBA" id="ARBA00009120"/>
    </source>
</evidence>
<dbReference type="EMBL" id="FMYP01000133">
    <property type="protein sequence ID" value="SDD31928.1"/>
    <property type="molecule type" value="Genomic_DNA"/>
</dbReference>